<dbReference type="Gramene" id="ABO94294">
    <property type="protein sequence ID" value="ABO94294"/>
    <property type="gene ID" value="OSTLU_92220"/>
</dbReference>
<name>A4RS16_OSTLU</name>
<dbReference type="AlphaFoldDB" id="A4RS16"/>
<evidence type="ECO:0000313" key="1">
    <source>
        <dbReference type="EMBL" id="ABO94294.1"/>
    </source>
</evidence>
<evidence type="ECO:0000313" key="2">
    <source>
        <dbReference type="Proteomes" id="UP000001568"/>
    </source>
</evidence>
<reference evidence="1 2" key="1">
    <citation type="journal article" date="2007" name="Proc. Natl. Acad. Sci. U.S.A.">
        <title>The tiny eukaryote Ostreococcus provides genomic insights into the paradox of plankton speciation.</title>
        <authorList>
            <person name="Palenik B."/>
            <person name="Grimwood J."/>
            <person name="Aerts A."/>
            <person name="Rouze P."/>
            <person name="Salamov A."/>
            <person name="Putnam N."/>
            <person name="Dupont C."/>
            <person name="Jorgensen R."/>
            <person name="Derelle E."/>
            <person name="Rombauts S."/>
            <person name="Zhou K."/>
            <person name="Otillar R."/>
            <person name="Merchant S.S."/>
            <person name="Podell S."/>
            <person name="Gaasterland T."/>
            <person name="Napoli C."/>
            <person name="Gendler K."/>
            <person name="Manuell A."/>
            <person name="Tai V."/>
            <person name="Vallon O."/>
            <person name="Piganeau G."/>
            <person name="Jancek S."/>
            <person name="Heijde M."/>
            <person name="Jabbari K."/>
            <person name="Bowler C."/>
            <person name="Lohr M."/>
            <person name="Robbens S."/>
            <person name="Werner G."/>
            <person name="Dubchak I."/>
            <person name="Pazour G.J."/>
            <person name="Ren Q."/>
            <person name="Paulsen I."/>
            <person name="Delwiche C."/>
            <person name="Schmutz J."/>
            <person name="Rokhsar D."/>
            <person name="Van de Peer Y."/>
            <person name="Moreau H."/>
            <person name="Grigoriev I.V."/>
        </authorList>
    </citation>
    <scope>NUCLEOTIDE SEQUENCE [LARGE SCALE GENOMIC DNA]</scope>
    <source>
        <strain evidence="1 2">CCE9901</strain>
    </source>
</reference>
<dbReference type="OrthoDB" id="2016421at2759"/>
<dbReference type="HOGENOM" id="CLU_1211510_0_0_1"/>
<dbReference type="STRING" id="436017.A4RS16"/>
<dbReference type="EMBL" id="CP000581">
    <property type="protein sequence ID" value="ABO94294.1"/>
    <property type="molecule type" value="Genomic_DNA"/>
</dbReference>
<keyword evidence="2" id="KW-1185">Reference proteome</keyword>
<dbReference type="PANTHER" id="PTHR36354">
    <property type="entry name" value="IMPORT INNER MEMBRANE TRANSLOCASE SUBUNIT"/>
    <property type="match status" value="1"/>
</dbReference>
<dbReference type="Proteomes" id="UP000001568">
    <property type="component" value="Chromosome 1"/>
</dbReference>
<sequence length="229" mass="24614">MLLAGVGAFALRQRWRLDVDYAVTLAMRRLEAHSGVRELLGGPVTLGESRVIVTSGGGLALFKRTTSRVFGAVTLPVSVDSKWAHVAFELRGTRKRGVVSLGARKWGGMYGIPLLALEVQSRDGEAYRLFLEGGAKDYDASVLPSLREPLEASTNNVEYKRAKAAADAHDAEHAAAISAQLRAARAPKPLDEGGGMHAHERAIDFASSALHFVRKSVAQVKARGTQTQT</sequence>
<organism evidence="1 2">
    <name type="scientific">Ostreococcus lucimarinus (strain CCE9901)</name>
    <dbReference type="NCBI Taxonomy" id="436017"/>
    <lineage>
        <taxon>Eukaryota</taxon>
        <taxon>Viridiplantae</taxon>
        <taxon>Chlorophyta</taxon>
        <taxon>Mamiellophyceae</taxon>
        <taxon>Mamiellales</taxon>
        <taxon>Bathycoccaceae</taxon>
        <taxon>Ostreococcus</taxon>
    </lineage>
</organism>
<dbReference type="eggNOG" id="ENOG502QSQ1">
    <property type="taxonomic scope" value="Eukaryota"/>
</dbReference>
<dbReference type="KEGG" id="olu:OSTLU_92220"/>
<dbReference type="OMA" id="HAHERAI"/>
<gene>
    <name evidence="1" type="ORF">OSTLU_92220</name>
</gene>
<protein>
    <submittedName>
        <fullName evidence="1">Uncharacterized protein</fullName>
    </submittedName>
</protein>
<dbReference type="PANTHER" id="PTHR36354:SF2">
    <property type="entry name" value="IMPORT INNER MEMBRANE TRANSLOCASE SUBUNIT"/>
    <property type="match status" value="1"/>
</dbReference>
<accession>A4RS16</accession>
<dbReference type="RefSeq" id="XP_001416002.1">
    <property type="nucleotide sequence ID" value="XM_001415965.1"/>
</dbReference>
<dbReference type="GeneID" id="4999562"/>
<proteinExistence type="predicted"/>